<feature type="transmembrane region" description="Helical" evidence="2">
    <location>
        <begin position="243"/>
        <end position="265"/>
    </location>
</feature>
<keyword evidence="2" id="KW-0812">Transmembrane</keyword>
<dbReference type="EMBL" id="JAABOQ010000009">
    <property type="protein sequence ID" value="NER19026.1"/>
    <property type="molecule type" value="Genomic_DNA"/>
</dbReference>
<keyword evidence="2" id="KW-1133">Transmembrane helix</keyword>
<comment type="caution">
    <text evidence="5">The sequence shown here is derived from an EMBL/GenBank/DDBJ whole genome shotgun (WGS) entry which is preliminary data.</text>
</comment>
<dbReference type="Pfam" id="PF04536">
    <property type="entry name" value="TPM_phosphatase"/>
    <property type="match status" value="1"/>
</dbReference>
<evidence type="ECO:0000259" key="4">
    <source>
        <dbReference type="Pfam" id="PF04536"/>
    </source>
</evidence>
<dbReference type="AlphaFoldDB" id="A0A6M0CM54"/>
<accession>A0A6M0CM54</accession>
<sequence>MKLKKSSKQALFSILFFIAFFALGVSQNQTSPVETVVDFIDEDQDSTQTAIPAEPQQNLPSQVFIAPRYNQTSGIFTVENTPNPKKGRANGYVSDPADIITANEEQIINQMLWELEQKSTAQIAVVMLPSIGDEVPKSFAVNLFEEWGIGQKETDNGLLILTVMDQRRTEFEVGYGLEPILTDVVCLRIGTDEIVPFFKQGRFGAGIVSALTRINQFLDDPEVIDEIYTHNIGYTQNSHQHGFWWYFIRIYGIISLLFAIGYYGVAWDIERSKDDYYDKYIRLEKLKFGCLLVLIPLPFVFFSRMTKRRLKKYRNAPRFSKLNGKPLFLKNAWAENKFLENGQLVEEKISAVDYDVWVTEDESDILVLEYTGKSSKYSDCSECGYKTYGRKRSVVLRAATYSNSGKRKVVYECANCHYTKEEIQTIPQKVRSSSSSSSGSSFSSSSSSSSSFGGGSSGGGGAGVSW</sequence>
<dbReference type="PANTHER" id="PTHR30373:SF2">
    <property type="entry name" value="UPF0603 PROTEIN YGCG"/>
    <property type="match status" value="1"/>
</dbReference>
<feature type="domain" description="TPM" evidence="4">
    <location>
        <begin position="93"/>
        <end position="216"/>
    </location>
</feature>
<evidence type="ECO:0000256" key="3">
    <source>
        <dbReference type="SAM" id="SignalP"/>
    </source>
</evidence>
<feature type="transmembrane region" description="Helical" evidence="2">
    <location>
        <begin position="286"/>
        <end position="305"/>
    </location>
</feature>
<gene>
    <name evidence="5" type="ORF">GWK10_17560</name>
</gene>
<keyword evidence="3" id="KW-0732">Signal</keyword>
<dbReference type="Gene3D" id="3.10.310.50">
    <property type="match status" value="1"/>
</dbReference>
<evidence type="ECO:0000313" key="5">
    <source>
        <dbReference type="EMBL" id="NER19026.1"/>
    </source>
</evidence>
<feature type="compositionally biased region" description="Gly residues" evidence="1">
    <location>
        <begin position="452"/>
        <end position="466"/>
    </location>
</feature>
<organism evidence="5 6">
    <name type="scientific">Spongiivirga citrea</name>
    <dbReference type="NCBI Taxonomy" id="1481457"/>
    <lineage>
        <taxon>Bacteria</taxon>
        <taxon>Pseudomonadati</taxon>
        <taxon>Bacteroidota</taxon>
        <taxon>Flavobacteriia</taxon>
        <taxon>Flavobacteriales</taxon>
        <taxon>Flavobacteriaceae</taxon>
        <taxon>Spongiivirga</taxon>
    </lineage>
</organism>
<keyword evidence="2" id="KW-0472">Membrane</keyword>
<protein>
    <recommendedName>
        <fullName evidence="4">TPM domain-containing protein</fullName>
    </recommendedName>
</protein>
<dbReference type="PANTHER" id="PTHR30373">
    <property type="entry name" value="UPF0603 PROTEIN YGCG"/>
    <property type="match status" value="1"/>
</dbReference>
<dbReference type="InterPro" id="IPR007621">
    <property type="entry name" value="TPM_dom"/>
</dbReference>
<evidence type="ECO:0000256" key="1">
    <source>
        <dbReference type="SAM" id="MobiDB-lite"/>
    </source>
</evidence>
<feature type="signal peptide" evidence="3">
    <location>
        <begin position="1"/>
        <end position="24"/>
    </location>
</feature>
<name>A0A6M0CM54_9FLAO</name>
<feature type="region of interest" description="Disordered" evidence="1">
    <location>
        <begin position="427"/>
        <end position="466"/>
    </location>
</feature>
<proteinExistence type="predicted"/>
<evidence type="ECO:0000313" key="6">
    <source>
        <dbReference type="Proteomes" id="UP000474296"/>
    </source>
</evidence>
<reference evidence="5 6" key="1">
    <citation type="submission" date="2020-01" db="EMBL/GenBank/DDBJ databases">
        <title>Spongiivirga citrea KCTC 32990T.</title>
        <authorList>
            <person name="Wang G."/>
        </authorList>
    </citation>
    <scope>NUCLEOTIDE SEQUENCE [LARGE SCALE GENOMIC DNA]</scope>
    <source>
        <strain evidence="5 6">KCTC 32990</strain>
    </source>
</reference>
<feature type="chain" id="PRO_5027036122" description="TPM domain-containing protein" evidence="3">
    <location>
        <begin position="25"/>
        <end position="466"/>
    </location>
</feature>
<keyword evidence="6" id="KW-1185">Reference proteome</keyword>
<dbReference type="Proteomes" id="UP000474296">
    <property type="component" value="Unassembled WGS sequence"/>
</dbReference>
<evidence type="ECO:0000256" key="2">
    <source>
        <dbReference type="SAM" id="Phobius"/>
    </source>
</evidence>
<feature type="compositionally biased region" description="Low complexity" evidence="1">
    <location>
        <begin position="432"/>
        <end position="451"/>
    </location>
</feature>